<proteinExistence type="predicted"/>
<accession>A0ABS1TL11</accession>
<dbReference type="EMBL" id="JAESWB010000119">
    <property type="protein sequence ID" value="MBL4951957.1"/>
    <property type="molecule type" value="Genomic_DNA"/>
</dbReference>
<evidence type="ECO:0000313" key="2">
    <source>
        <dbReference type="Proteomes" id="UP000623967"/>
    </source>
</evidence>
<keyword evidence="2" id="KW-1185">Reference proteome</keyword>
<dbReference type="Proteomes" id="UP000623967">
    <property type="component" value="Unassembled WGS sequence"/>
</dbReference>
<gene>
    <name evidence="1" type="ORF">JK635_07005</name>
</gene>
<name>A0ABS1TL11_9BACI</name>
<protein>
    <submittedName>
        <fullName evidence="1">Uncharacterized protein</fullName>
    </submittedName>
</protein>
<organism evidence="1 2">
    <name type="scientific">Neobacillus paridis</name>
    <dbReference type="NCBI Taxonomy" id="2803862"/>
    <lineage>
        <taxon>Bacteria</taxon>
        <taxon>Bacillati</taxon>
        <taxon>Bacillota</taxon>
        <taxon>Bacilli</taxon>
        <taxon>Bacillales</taxon>
        <taxon>Bacillaceae</taxon>
        <taxon>Neobacillus</taxon>
    </lineage>
</organism>
<evidence type="ECO:0000313" key="1">
    <source>
        <dbReference type="EMBL" id="MBL4951957.1"/>
    </source>
</evidence>
<sequence length="116" mass="12878">MLKASLPTYVSTDLSSPQHASFESQLPKVIEKAEQAATQFADCPVGVKLQLYGFSLCAKYKGELNTRGGFANLYERLKQAGGGLASAPLGYEYKEAFNRRLRTYLPQEQNRALEQL</sequence>
<comment type="caution">
    <text evidence="1">The sequence shown here is derived from an EMBL/GenBank/DDBJ whole genome shotgun (WGS) entry which is preliminary data.</text>
</comment>
<feature type="non-terminal residue" evidence="1">
    <location>
        <position position="116"/>
    </location>
</feature>
<reference evidence="1 2" key="1">
    <citation type="submission" date="2021-01" db="EMBL/GenBank/DDBJ databases">
        <title>Genome public.</title>
        <authorList>
            <person name="Liu C."/>
            <person name="Sun Q."/>
        </authorList>
    </citation>
    <scope>NUCLEOTIDE SEQUENCE [LARGE SCALE GENOMIC DNA]</scope>
    <source>
        <strain evidence="1 2">YIM B02564</strain>
    </source>
</reference>